<protein>
    <submittedName>
        <fullName evidence="1">Uncharacterized protein</fullName>
    </submittedName>
</protein>
<evidence type="ECO:0000313" key="1">
    <source>
        <dbReference type="EMBL" id="GFD61028.1"/>
    </source>
</evidence>
<organism evidence="1">
    <name type="scientific">Tanacetum cinerariifolium</name>
    <name type="common">Dalmatian daisy</name>
    <name type="synonym">Chrysanthemum cinerariifolium</name>
    <dbReference type="NCBI Taxonomy" id="118510"/>
    <lineage>
        <taxon>Eukaryota</taxon>
        <taxon>Viridiplantae</taxon>
        <taxon>Streptophyta</taxon>
        <taxon>Embryophyta</taxon>
        <taxon>Tracheophyta</taxon>
        <taxon>Spermatophyta</taxon>
        <taxon>Magnoliopsida</taxon>
        <taxon>eudicotyledons</taxon>
        <taxon>Gunneridae</taxon>
        <taxon>Pentapetalae</taxon>
        <taxon>asterids</taxon>
        <taxon>campanulids</taxon>
        <taxon>Asterales</taxon>
        <taxon>Asteraceae</taxon>
        <taxon>Asteroideae</taxon>
        <taxon>Anthemideae</taxon>
        <taxon>Anthemidinae</taxon>
        <taxon>Tanacetum</taxon>
    </lineage>
</organism>
<comment type="caution">
    <text evidence="1">The sequence shown here is derived from an EMBL/GenBank/DDBJ whole genome shotgun (WGS) entry which is preliminary data.</text>
</comment>
<name>A0A699XSR1_TANCI</name>
<reference evidence="1" key="1">
    <citation type="journal article" date="2019" name="Sci. Rep.">
        <title>Draft genome of Tanacetum cinerariifolium, the natural source of mosquito coil.</title>
        <authorList>
            <person name="Yamashiro T."/>
            <person name="Shiraishi A."/>
            <person name="Satake H."/>
            <person name="Nakayama K."/>
        </authorList>
    </citation>
    <scope>NUCLEOTIDE SEQUENCE</scope>
</reference>
<feature type="non-terminal residue" evidence="1">
    <location>
        <position position="1"/>
    </location>
</feature>
<dbReference type="AlphaFoldDB" id="A0A699XSR1"/>
<accession>A0A699XSR1</accession>
<dbReference type="EMBL" id="BKCJ011885795">
    <property type="protein sequence ID" value="GFD61028.1"/>
    <property type="molecule type" value="Genomic_DNA"/>
</dbReference>
<gene>
    <name evidence="1" type="ORF">Tci_932997</name>
</gene>
<proteinExistence type="predicted"/>
<sequence length="52" mass="5704">EDSVICAVEAPTFKSCAMSPRAAAIMLADMIGMSWPNEKIVPMMILRYDGQL</sequence>